<organism evidence="2 3">
    <name type="scientific">Candidatus Shapirobacteria bacterium CG09_land_8_20_14_0_10_49_15</name>
    <dbReference type="NCBI Taxonomy" id="1974482"/>
    <lineage>
        <taxon>Bacteria</taxon>
        <taxon>Candidatus Shapironibacteriota</taxon>
    </lineage>
</organism>
<dbReference type="PANTHER" id="PTHR46018:SF2">
    <property type="entry name" value="ZINC PHOSPHODIESTERASE ELAC PROTEIN 1"/>
    <property type="match status" value="1"/>
</dbReference>
<feature type="domain" description="Metallo-beta-lactamase" evidence="1">
    <location>
        <begin position="18"/>
        <end position="205"/>
    </location>
</feature>
<dbReference type="InterPro" id="IPR001279">
    <property type="entry name" value="Metallo-B-lactamas"/>
</dbReference>
<dbReference type="GO" id="GO:0042781">
    <property type="term" value="F:3'-tRNA processing endoribonuclease activity"/>
    <property type="evidence" value="ECO:0007669"/>
    <property type="project" value="TreeGrafter"/>
</dbReference>
<dbReference type="PANTHER" id="PTHR46018">
    <property type="entry name" value="ZINC PHOSPHODIESTERASE ELAC PROTEIN 1"/>
    <property type="match status" value="1"/>
</dbReference>
<gene>
    <name evidence="2" type="ORF">COT66_01615</name>
</gene>
<dbReference type="SMART" id="SM00849">
    <property type="entry name" value="Lactamase_B"/>
    <property type="match status" value="1"/>
</dbReference>
<dbReference type="SUPFAM" id="SSF56281">
    <property type="entry name" value="Metallo-hydrolase/oxidoreductase"/>
    <property type="match status" value="1"/>
</dbReference>
<comment type="caution">
    <text evidence="2">The sequence shown here is derived from an EMBL/GenBank/DDBJ whole genome shotgun (WGS) entry which is preliminary data.</text>
</comment>
<proteinExistence type="predicted"/>
<evidence type="ECO:0000313" key="3">
    <source>
        <dbReference type="Proteomes" id="UP000231214"/>
    </source>
</evidence>
<name>A0A2M6XAV8_9BACT</name>
<protein>
    <recommendedName>
        <fullName evidence="1">Metallo-beta-lactamase domain-containing protein</fullName>
    </recommendedName>
</protein>
<sequence length="260" mass="29429">MKLTIIGSGTGYINAKRRGPCFLLEVADQKLLFDCGWGCPQGLLAAGIDPHSLNHIFISHSHADHLASLMTLIQSRLIAASFHPEKTVASKLFLHGYKGFKKDFRRLRRMMMPEAPQNFKIKIHEYREDSRRFKGFDIQSLPVKHTDFFESVAFRIKAENKNFVYSGDCAYNQNIISLAKKTDLLLINASVPPQMYDDRGAFPTHLAPQQIGMIAHEAKAKKVVLFHLYDLASDEQTIKAVKKNFTGTVIVPKDDQQIEI</sequence>
<dbReference type="CDD" id="cd16272">
    <property type="entry name" value="RNaseZ_MBL-fold"/>
    <property type="match status" value="1"/>
</dbReference>
<reference evidence="3" key="1">
    <citation type="submission" date="2017-09" db="EMBL/GenBank/DDBJ databases">
        <title>Depth-based differentiation of microbial function through sediment-hosted aquifers and enrichment of novel symbionts in the deep terrestrial subsurface.</title>
        <authorList>
            <person name="Probst A.J."/>
            <person name="Ladd B."/>
            <person name="Jarett J.K."/>
            <person name="Geller-Mcgrath D.E."/>
            <person name="Sieber C.M.K."/>
            <person name="Emerson J.B."/>
            <person name="Anantharaman K."/>
            <person name="Thomas B.C."/>
            <person name="Malmstrom R."/>
            <person name="Stieglmeier M."/>
            <person name="Klingl A."/>
            <person name="Woyke T."/>
            <person name="Ryan C.M."/>
            <person name="Banfield J.F."/>
        </authorList>
    </citation>
    <scope>NUCLEOTIDE SEQUENCE [LARGE SCALE GENOMIC DNA]</scope>
</reference>
<dbReference type="PROSITE" id="PS51273">
    <property type="entry name" value="GATASE_TYPE_1"/>
    <property type="match status" value="1"/>
</dbReference>
<accession>A0A2M6XAV8</accession>
<dbReference type="InterPro" id="IPR036866">
    <property type="entry name" value="RibonucZ/Hydroxyglut_hydro"/>
</dbReference>
<dbReference type="AlphaFoldDB" id="A0A2M6XAV8"/>
<dbReference type="EMBL" id="PEZK01000026">
    <property type="protein sequence ID" value="PIU02128.1"/>
    <property type="molecule type" value="Genomic_DNA"/>
</dbReference>
<dbReference type="Proteomes" id="UP000231214">
    <property type="component" value="Unassembled WGS sequence"/>
</dbReference>
<dbReference type="Pfam" id="PF23023">
    <property type="entry name" value="Anti-Pycsar_Apyc1"/>
    <property type="match status" value="1"/>
</dbReference>
<evidence type="ECO:0000259" key="1">
    <source>
        <dbReference type="SMART" id="SM00849"/>
    </source>
</evidence>
<dbReference type="Gene3D" id="3.60.15.10">
    <property type="entry name" value="Ribonuclease Z/Hydroxyacylglutathione hydrolase-like"/>
    <property type="match status" value="1"/>
</dbReference>
<evidence type="ECO:0000313" key="2">
    <source>
        <dbReference type="EMBL" id="PIU02128.1"/>
    </source>
</evidence>